<sequence length="173" mass="19261">MKILEVNQKKVTETKSLLLEIIKDPSSFRGIEALTPALRSQGGLAKFSNSKRDIVSCSLNTLKSASELLLDRGFIELDELRINAKNAIEAVVVGNKATKSTKTGLRHKVDEIESKLSTMQKSNFLLTTIISELRSELKKMAHSDDSSQQRNATYQSLNRKIEAKLSYVNHGEV</sequence>
<dbReference type="RefSeq" id="WP_094957993.1">
    <property type="nucleotide sequence ID" value="NZ_NOIF01000133.1"/>
</dbReference>
<dbReference type="Proteomes" id="UP000215999">
    <property type="component" value="Unassembled WGS sequence"/>
</dbReference>
<gene>
    <name evidence="1" type="ORF">ASV53_17195</name>
</gene>
<reference evidence="1 2" key="1">
    <citation type="journal article" date="2016" name="Antonie Van Leeuwenhoek">
        <title>Photobacterium sanguinicancri sp. nov. isolated from marine animals.</title>
        <authorList>
            <person name="Gomez-Gil B."/>
            <person name="Roque A."/>
            <person name="Rotllant G."/>
            <person name="Romalde J.L."/>
            <person name="Doce A."/>
            <person name="Eggermont M."/>
            <person name="Defoirdt T."/>
        </authorList>
    </citation>
    <scope>NUCLEOTIDE SEQUENCE [LARGE SCALE GENOMIC DNA]</scope>
    <source>
        <strain evidence="1 2">CAIM 1827</strain>
    </source>
</reference>
<dbReference type="EMBL" id="NOIF01000133">
    <property type="protein sequence ID" value="OZS42683.1"/>
    <property type="molecule type" value="Genomic_DNA"/>
</dbReference>
<protein>
    <submittedName>
        <fullName evidence="1">Uncharacterized protein</fullName>
    </submittedName>
</protein>
<evidence type="ECO:0000313" key="2">
    <source>
        <dbReference type="Proteomes" id="UP000215999"/>
    </source>
</evidence>
<accession>A0ABX4FV16</accession>
<keyword evidence="2" id="KW-1185">Reference proteome</keyword>
<organism evidence="1 2">
    <name type="scientific">Photobacterium sanguinicancri</name>
    <dbReference type="NCBI Taxonomy" id="875932"/>
    <lineage>
        <taxon>Bacteria</taxon>
        <taxon>Pseudomonadati</taxon>
        <taxon>Pseudomonadota</taxon>
        <taxon>Gammaproteobacteria</taxon>
        <taxon>Vibrionales</taxon>
        <taxon>Vibrionaceae</taxon>
        <taxon>Photobacterium</taxon>
    </lineage>
</organism>
<name>A0ABX4FV16_9GAMM</name>
<proteinExistence type="predicted"/>
<comment type="caution">
    <text evidence="1">The sequence shown here is derived from an EMBL/GenBank/DDBJ whole genome shotgun (WGS) entry which is preliminary data.</text>
</comment>
<evidence type="ECO:0000313" key="1">
    <source>
        <dbReference type="EMBL" id="OZS42683.1"/>
    </source>
</evidence>